<dbReference type="SMART" id="SM00263">
    <property type="entry name" value="LYZ1"/>
    <property type="match status" value="2"/>
</dbReference>
<dbReference type="Gene3D" id="3.30.250.20">
    <property type="entry name" value="L1 transposable element, C-terminal domain"/>
    <property type="match status" value="1"/>
</dbReference>
<dbReference type="PROSITE" id="PS00128">
    <property type="entry name" value="GLYCOSYL_HYDROL_F22_1"/>
    <property type="match status" value="1"/>
</dbReference>
<feature type="compositionally biased region" description="Low complexity" evidence="6">
    <location>
        <begin position="221"/>
        <end position="232"/>
    </location>
</feature>
<dbReference type="InterPro" id="IPR001916">
    <property type="entry name" value="Glyco_hydro_22"/>
</dbReference>
<evidence type="ECO:0000256" key="6">
    <source>
        <dbReference type="SAM" id="MobiDB-lite"/>
    </source>
</evidence>
<dbReference type="PANTHER" id="PTHR11407">
    <property type="entry name" value="LYSOZYME C"/>
    <property type="match status" value="1"/>
</dbReference>
<keyword evidence="3" id="KW-0081">Bacteriolytic enzyme</keyword>
<dbReference type="GO" id="GO:0042742">
    <property type="term" value="P:defense response to bacterium"/>
    <property type="evidence" value="ECO:0007669"/>
    <property type="project" value="UniProtKB-KW"/>
</dbReference>
<evidence type="ECO:0000256" key="5">
    <source>
        <dbReference type="RuleBase" id="RU004440"/>
    </source>
</evidence>
<dbReference type="AlphaFoldDB" id="A0AAW0PNA7"/>
<dbReference type="PROSITE" id="PS51348">
    <property type="entry name" value="GLYCOSYL_HYDROL_F22_2"/>
    <property type="match status" value="2"/>
</dbReference>
<dbReference type="Gene3D" id="1.10.530.10">
    <property type="match status" value="2"/>
</dbReference>
<gene>
    <name evidence="9" type="ORF">WMY93_006246</name>
</gene>
<keyword evidence="4" id="KW-1015">Disulfide bond</keyword>
<dbReference type="Proteomes" id="UP001460270">
    <property type="component" value="Unassembled WGS sequence"/>
</dbReference>
<feature type="compositionally biased region" description="Polar residues" evidence="6">
    <location>
        <begin position="208"/>
        <end position="220"/>
    </location>
</feature>
<dbReference type="SUPFAM" id="SSF53955">
    <property type="entry name" value="Lysozyme-like"/>
    <property type="match status" value="2"/>
</dbReference>
<evidence type="ECO:0000256" key="3">
    <source>
        <dbReference type="ARBA" id="ARBA00022638"/>
    </source>
</evidence>
<keyword evidence="3" id="KW-0929">Antimicrobial</keyword>
<dbReference type="PRINTS" id="PR00135">
    <property type="entry name" value="LYZLACT"/>
</dbReference>
<dbReference type="GO" id="GO:0031640">
    <property type="term" value="P:killing of cells of another organism"/>
    <property type="evidence" value="ECO:0007669"/>
    <property type="project" value="UniProtKB-KW"/>
</dbReference>
<sequence length="678" mass="75996">MVMKMKMQGLVLLVLLCSVAQGKVYERCEWAQFMRDKGMDGVGGVSLAGCEYQTRTRTGTKAGPDYRTKLNELETRVCLIQHASNFSTNAFRTRRDGSTDNGIFMFNSRHWCDDGKTPTTNYCGQSCTAFQNVDLTSDVECAKSVVTFFPKGASNWREWRCYCDGTNLTKLRQLRREKEAAYRANDRASYKGTKYQFSRAVEQARSWYNKNPGNLGTTRHSSAANATSSASSELPTATPSPETAAVGIEDMDSADYKADLRASLREEMVRIFKVELSTAMSANVAQIKLELQAVKTEQSEDKCDDLEASSRHNNVRILGLLKENGPVTAATISTLLKSAFGLDKQLLVDQAHRSTQPKPRPGERPCAIIACLHNFANCVDIIKRARAQQRIQVENALISIYPDYTARTAKARAAFNDVRHRLREIPYVRVGLLHPARLRITSRGVTEEFTSPGEANVFLRTLSRTGLLLQANKLAPRPRHTASDKNDMCEQAKPQPCVHAWVATPPIASDCDFNSKARAVVILIVMEMTMKKKMQGLVLLVLLCVVAQGKVYTRCEWARFMKEKNMDGFKDVSLADWVCLIEHASNYNTSAIRKHGDGSADYGIFQFNSKYWCDDGHTKTENYCSTNCDDYLDEDLAHEVECAILLLTMLPQKVGAWKAWRCHCDGKDLTKYLEGCEL</sequence>
<evidence type="ECO:0000313" key="9">
    <source>
        <dbReference type="EMBL" id="KAK7929851.1"/>
    </source>
</evidence>
<organism evidence="9 10">
    <name type="scientific">Mugilogobius chulae</name>
    <name type="common">yellowstripe goby</name>
    <dbReference type="NCBI Taxonomy" id="88201"/>
    <lineage>
        <taxon>Eukaryota</taxon>
        <taxon>Metazoa</taxon>
        <taxon>Chordata</taxon>
        <taxon>Craniata</taxon>
        <taxon>Vertebrata</taxon>
        <taxon>Euteleostomi</taxon>
        <taxon>Actinopterygii</taxon>
        <taxon>Neopterygii</taxon>
        <taxon>Teleostei</taxon>
        <taxon>Neoteleostei</taxon>
        <taxon>Acanthomorphata</taxon>
        <taxon>Gobiaria</taxon>
        <taxon>Gobiiformes</taxon>
        <taxon>Gobioidei</taxon>
        <taxon>Gobiidae</taxon>
        <taxon>Gobionellinae</taxon>
        <taxon>Mugilogobius</taxon>
    </lineage>
</organism>
<dbReference type="FunFam" id="1.10.530.10:FF:000001">
    <property type="entry name" value="Lysozyme C"/>
    <property type="match status" value="1"/>
</dbReference>
<dbReference type="EC" id="3.2.1.17" evidence="2"/>
<evidence type="ECO:0000256" key="7">
    <source>
        <dbReference type="SAM" id="SignalP"/>
    </source>
</evidence>
<protein>
    <recommendedName>
        <fullName evidence="2">lysozyme</fullName>
        <ecNumber evidence="2">3.2.1.17</ecNumber>
    </recommendedName>
</protein>
<dbReference type="InterPro" id="IPR000974">
    <property type="entry name" value="Glyco_hydro_22_lys"/>
</dbReference>
<comment type="caution">
    <text evidence="9">The sequence shown here is derived from an EMBL/GenBank/DDBJ whole genome shotgun (WGS) entry which is preliminary data.</text>
</comment>
<feature type="domain" description="Glycosyl hydrolases family 22 (GH22)" evidence="8">
    <location>
        <begin position="123"/>
        <end position="141"/>
    </location>
</feature>
<dbReference type="InterPro" id="IPR023346">
    <property type="entry name" value="Lysozyme-like_dom_sf"/>
</dbReference>
<accession>A0AAW0PNA7</accession>
<dbReference type="PANTHER" id="PTHR11407:SF63">
    <property type="entry name" value="LYSOZYME C"/>
    <property type="match status" value="1"/>
</dbReference>
<dbReference type="GO" id="GO:0003796">
    <property type="term" value="F:lysozyme activity"/>
    <property type="evidence" value="ECO:0007669"/>
    <property type="project" value="UniProtKB-EC"/>
</dbReference>
<evidence type="ECO:0000259" key="8">
    <source>
        <dbReference type="PROSITE" id="PS00128"/>
    </source>
</evidence>
<evidence type="ECO:0000256" key="2">
    <source>
        <dbReference type="ARBA" id="ARBA00012732"/>
    </source>
</evidence>
<dbReference type="InterPro" id="IPR019799">
    <property type="entry name" value="Glyco_hydro_22_CS"/>
</dbReference>
<feature type="region of interest" description="Disordered" evidence="6">
    <location>
        <begin position="208"/>
        <end position="249"/>
    </location>
</feature>
<evidence type="ECO:0000256" key="1">
    <source>
        <dbReference type="ARBA" id="ARBA00010859"/>
    </source>
</evidence>
<proteinExistence type="inferred from homology"/>
<evidence type="ECO:0000313" key="10">
    <source>
        <dbReference type="Proteomes" id="UP001460270"/>
    </source>
</evidence>
<feature type="signal peptide" evidence="7">
    <location>
        <begin position="1"/>
        <end position="22"/>
    </location>
</feature>
<feature type="chain" id="PRO_5043564539" description="lysozyme" evidence="7">
    <location>
        <begin position="23"/>
        <end position="678"/>
    </location>
</feature>
<dbReference type="EMBL" id="JBBPFD010000004">
    <property type="protein sequence ID" value="KAK7929851.1"/>
    <property type="molecule type" value="Genomic_DNA"/>
</dbReference>
<dbReference type="Pfam" id="PF00062">
    <property type="entry name" value="Lys"/>
    <property type="match status" value="2"/>
</dbReference>
<keyword evidence="7" id="KW-0732">Signal</keyword>
<comment type="similarity">
    <text evidence="1 5">Belongs to the glycosyl hydrolase 22 family.</text>
</comment>
<dbReference type="CDD" id="cd16897">
    <property type="entry name" value="LYZ_C"/>
    <property type="match status" value="1"/>
</dbReference>
<evidence type="ECO:0000256" key="4">
    <source>
        <dbReference type="ARBA" id="ARBA00023157"/>
    </source>
</evidence>
<keyword evidence="10" id="KW-1185">Reference proteome</keyword>
<reference evidence="10" key="1">
    <citation type="submission" date="2024-04" db="EMBL/GenBank/DDBJ databases">
        <title>Salinicola lusitanus LLJ914,a marine bacterium isolated from the Okinawa Trough.</title>
        <authorList>
            <person name="Li J."/>
        </authorList>
    </citation>
    <scope>NUCLEOTIDE SEQUENCE [LARGE SCALE GENOMIC DNA]</scope>
</reference>
<name>A0AAW0PNA7_9GOBI</name>
<dbReference type="PRINTS" id="PR00137">
    <property type="entry name" value="LYSOZYME"/>
</dbReference>
<dbReference type="InterPro" id="IPR042566">
    <property type="entry name" value="L1_C"/>
</dbReference>